<dbReference type="EMBL" id="BPVZ01000065">
    <property type="protein sequence ID" value="GKV24158.1"/>
    <property type="molecule type" value="Genomic_DNA"/>
</dbReference>
<accession>A0AAV5KHV0</accession>
<name>A0AAV5KHV0_9ROSI</name>
<evidence type="ECO:0000313" key="1">
    <source>
        <dbReference type="EMBL" id="GKV24158.1"/>
    </source>
</evidence>
<gene>
    <name evidence="1" type="ORF">SLEP1_g33805</name>
</gene>
<reference evidence="1 2" key="1">
    <citation type="journal article" date="2021" name="Commun. Biol.">
        <title>The genome of Shorea leprosula (Dipterocarpaceae) highlights the ecological relevance of drought in aseasonal tropical rainforests.</title>
        <authorList>
            <person name="Ng K.K.S."/>
            <person name="Kobayashi M.J."/>
            <person name="Fawcett J.A."/>
            <person name="Hatakeyama M."/>
            <person name="Paape T."/>
            <person name="Ng C.H."/>
            <person name="Ang C.C."/>
            <person name="Tnah L.H."/>
            <person name="Lee C.T."/>
            <person name="Nishiyama T."/>
            <person name="Sese J."/>
            <person name="O'Brien M.J."/>
            <person name="Copetti D."/>
            <person name="Mohd Noor M.I."/>
            <person name="Ong R.C."/>
            <person name="Putra M."/>
            <person name="Sireger I.Z."/>
            <person name="Indrioko S."/>
            <person name="Kosugi Y."/>
            <person name="Izuno A."/>
            <person name="Isagi Y."/>
            <person name="Lee S.L."/>
            <person name="Shimizu K.K."/>
        </authorList>
    </citation>
    <scope>NUCLEOTIDE SEQUENCE [LARGE SCALE GENOMIC DNA]</scope>
    <source>
        <strain evidence="1">214</strain>
    </source>
</reference>
<dbReference type="Proteomes" id="UP001054252">
    <property type="component" value="Unassembled WGS sequence"/>
</dbReference>
<evidence type="ECO:0000313" key="2">
    <source>
        <dbReference type="Proteomes" id="UP001054252"/>
    </source>
</evidence>
<dbReference type="AlphaFoldDB" id="A0AAV5KHV0"/>
<keyword evidence="2" id="KW-1185">Reference proteome</keyword>
<proteinExistence type="predicted"/>
<organism evidence="1 2">
    <name type="scientific">Rubroshorea leprosula</name>
    <dbReference type="NCBI Taxonomy" id="152421"/>
    <lineage>
        <taxon>Eukaryota</taxon>
        <taxon>Viridiplantae</taxon>
        <taxon>Streptophyta</taxon>
        <taxon>Embryophyta</taxon>
        <taxon>Tracheophyta</taxon>
        <taxon>Spermatophyta</taxon>
        <taxon>Magnoliopsida</taxon>
        <taxon>eudicotyledons</taxon>
        <taxon>Gunneridae</taxon>
        <taxon>Pentapetalae</taxon>
        <taxon>rosids</taxon>
        <taxon>malvids</taxon>
        <taxon>Malvales</taxon>
        <taxon>Dipterocarpaceae</taxon>
        <taxon>Rubroshorea</taxon>
    </lineage>
</organism>
<protein>
    <submittedName>
        <fullName evidence="1">Uncharacterized protein</fullName>
    </submittedName>
</protein>
<sequence>MWSREPSLALPLASSPCSFGSLLANSAVVLLIFGSGSIVHGVSTVHGMSTVHGALFIDYCSHTEG</sequence>
<comment type="caution">
    <text evidence="1">The sequence shown here is derived from an EMBL/GenBank/DDBJ whole genome shotgun (WGS) entry which is preliminary data.</text>
</comment>